<proteinExistence type="predicted"/>
<reference evidence="1 2" key="1">
    <citation type="submission" date="2019-12" db="EMBL/GenBank/DDBJ databases">
        <authorList>
            <person name="Huq M.A."/>
        </authorList>
    </citation>
    <scope>NUCLEOTIDE SEQUENCE [LARGE SCALE GENOMIC DNA]</scope>
    <source>
        <strain evidence="1 2">MAH-34</strain>
    </source>
</reference>
<sequence>MQRISEEDALFFGIETKFDLMENGERRFRLNCSVDGSSYCRTVAGERGAWQNSHYHKLASELYVVQLGWMVYAERKETEFHMCLLREGESVVFKPLIHHNIFLSSNSIIHTIKYGQSLENDWFPSSELDKMTKHLDPYDLYELS</sequence>
<protein>
    <recommendedName>
        <fullName evidence="3">Cupin domain-containing protein</fullName>
    </recommendedName>
</protein>
<dbReference type="SUPFAM" id="SSF51182">
    <property type="entry name" value="RmlC-like cupins"/>
    <property type="match status" value="1"/>
</dbReference>
<accession>A0ABW9UCY9</accession>
<evidence type="ECO:0000313" key="2">
    <source>
        <dbReference type="Proteomes" id="UP000467637"/>
    </source>
</evidence>
<dbReference type="InterPro" id="IPR011051">
    <property type="entry name" value="RmlC_Cupin_sf"/>
</dbReference>
<name>A0ABW9UCY9_9BACL</name>
<evidence type="ECO:0008006" key="3">
    <source>
        <dbReference type="Google" id="ProtNLM"/>
    </source>
</evidence>
<dbReference type="EMBL" id="WSEM01000016">
    <property type="protein sequence ID" value="MVQ36250.1"/>
    <property type="molecule type" value="Genomic_DNA"/>
</dbReference>
<keyword evidence="2" id="KW-1185">Reference proteome</keyword>
<gene>
    <name evidence="1" type="ORF">GON05_16685</name>
</gene>
<dbReference type="RefSeq" id="WP_157320135.1">
    <property type="nucleotide sequence ID" value="NZ_WSEM01000016.1"/>
</dbReference>
<dbReference type="Proteomes" id="UP000467637">
    <property type="component" value="Unassembled WGS sequence"/>
</dbReference>
<organism evidence="1 2">
    <name type="scientific">Paenibacillus anseongense</name>
    <dbReference type="NCBI Taxonomy" id="2682845"/>
    <lineage>
        <taxon>Bacteria</taxon>
        <taxon>Bacillati</taxon>
        <taxon>Bacillota</taxon>
        <taxon>Bacilli</taxon>
        <taxon>Bacillales</taxon>
        <taxon>Paenibacillaceae</taxon>
        <taxon>Paenibacillus</taxon>
    </lineage>
</organism>
<comment type="caution">
    <text evidence="1">The sequence shown here is derived from an EMBL/GenBank/DDBJ whole genome shotgun (WGS) entry which is preliminary data.</text>
</comment>
<evidence type="ECO:0000313" key="1">
    <source>
        <dbReference type="EMBL" id="MVQ36250.1"/>
    </source>
</evidence>